<evidence type="ECO:0000313" key="2">
    <source>
        <dbReference type="Proteomes" id="UP001168990"/>
    </source>
</evidence>
<dbReference type="EMBL" id="JAQQBS010001422">
    <property type="protein sequence ID" value="KAK0164588.1"/>
    <property type="molecule type" value="Genomic_DNA"/>
</dbReference>
<dbReference type="AlphaFoldDB" id="A0AA39KK83"/>
<proteinExistence type="predicted"/>
<comment type="caution">
    <text evidence="1">The sequence shown here is derived from an EMBL/GenBank/DDBJ whole genome shotgun (WGS) entry which is preliminary data.</text>
</comment>
<sequence length="94" mass="11315">MLKYNAMWTFRYLEGRGMMTLKPSKRRVAEELIEKIKTVQHQGFPCCCYRRRRRRRLCCFGRRQTDSIYYNNLNSSANALQSSYSTHRLLTILK</sequence>
<name>A0AA39KK83_9HYME</name>
<evidence type="ECO:0000313" key="1">
    <source>
        <dbReference type="EMBL" id="KAK0164588.1"/>
    </source>
</evidence>
<feature type="non-terminal residue" evidence="1">
    <location>
        <position position="94"/>
    </location>
</feature>
<reference evidence="1" key="1">
    <citation type="journal article" date="2023" name="bioRxiv">
        <title>Scaffold-level genome assemblies of two parasitoid biocontrol wasps reveal the parthenogenesis mechanism and an associated novel virus.</title>
        <authorList>
            <person name="Inwood S."/>
            <person name="Skelly J."/>
            <person name="Guhlin J."/>
            <person name="Harrop T."/>
            <person name="Goldson S."/>
            <person name="Dearden P."/>
        </authorList>
    </citation>
    <scope>NUCLEOTIDE SEQUENCE</scope>
    <source>
        <strain evidence="1">Irish</strain>
        <tissue evidence="1">Whole body</tissue>
    </source>
</reference>
<reference evidence="1" key="2">
    <citation type="submission" date="2023-03" db="EMBL/GenBank/DDBJ databases">
        <authorList>
            <person name="Inwood S.N."/>
            <person name="Skelly J.G."/>
            <person name="Guhlin J."/>
            <person name="Harrop T.W.R."/>
            <person name="Goldson S.G."/>
            <person name="Dearden P.K."/>
        </authorList>
    </citation>
    <scope>NUCLEOTIDE SEQUENCE</scope>
    <source>
        <strain evidence="1">Irish</strain>
        <tissue evidence="1">Whole body</tissue>
    </source>
</reference>
<organism evidence="1 2">
    <name type="scientific">Microctonus aethiopoides</name>
    <dbReference type="NCBI Taxonomy" id="144406"/>
    <lineage>
        <taxon>Eukaryota</taxon>
        <taxon>Metazoa</taxon>
        <taxon>Ecdysozoa</taxon>
        <taxon>Arthropoda</taxon>
        <taxon>Hexapoda</taxon>
        <taxon>Insecta</taxon>
        <taxon>Pterygota</taxon>
        <taxon>Neoptera</taxon>
        <taxon>Endopterygota</taxon>
        <taxon>Hymenoptera</taxon>
        <taxon>Apocrita</taxon>
        <taxon>Ichneumonoidea</taxon>
        <taxon>Braconidae</taxon>
        <taxon>Euphorinae</taxon>
        <taxon>Microctonus</taxon>
    </lineage>
</organism>
<accession>A0AA39KK83</accession>
<gene>
    <name evidence="1" type="ORF">PV328_003199</name>
</gene>
<dbReference type="Proteomes" id="UP001168990">
    <property type="component" value="Unassembled WGS sequence"/>
</dbReference>
<keyword evidence="2" id="KW-1185">Reference proteome</keyword>
<protein>
    <submittedName>
        <fullName evidence="1">Uncharacterized protein</fullName>
    </submittedName>
</protein>